<accession>A0AAN8XCZ5</accession>
<feature type="compositionally biased region" description="Basic and acidic residues" evidence="1">
    <location>
        <begin position="813"/>
        <end position="832"/>
    </location>
</feature>
<dbReference type="AlphaFoldDB" id="A0AAN8XCZ5"/>
<gene>
    <name evidence="2" type="ORF">SK128_001670</name>
</gene>
<organism evidence="2 3">
    <name type="scientific">Halocaridina rubra</name>
    <name type="common">Hawaiian red shrimp</name>
    <dbReference type="NCBI Taxonomy" id="373956"/>
    <lineage>
        <taxon>Eukaryota</taxon>
        <taxon>Metazoa</taxon>
        <taxon>Ecdysozoa</taxon>
        <taxon>Arthropoda</taxon>
        <taxon>Crustacea</taxon>
        <taxon>Multicrustacea</taxon>
        <taxon>Malacostraca</taxon>
        <taxon>Eumalacostraca</taxon>
        <taxon>Eucarida</taxon>
        <taxon>Decapoda</taxon>
        <taxon>Pleocyemata</taxon>
        <taxon>Caridea</taxon>
        <taxon>Atyoidea</taxon>
        <taxon>Atyidae</taxon>
        <taxon>Halocaridina</taxon>
    </lineage>
</organism>
<feature type="compositionally biased region" description="Low complexity" evidence="1">
    <location>
        <begin position="327"/>
        <end position="337"/>
    </location>
</feature>
<dbReference type="Proteomes" id="UP001381693">
    <property type="component" value="Unassembled WGS sequence"/>
</dbReference>
<feature type="region of interest" description="Disordered" evidence="1">
    <location>
        <begin position="597"/>
        <end position="619"/>
    </location>
</feature>
<feature type="region of interest" description="Disordered" evidence="1">
    <location>
        <begin position="1"/>
        <end position="113"/>
    </location>
</feature>
<feature type="region of interest" description="Disordered" evidence="1">
    <location>
        <begin position="751"/>
        <end position="874"/>
    </location>
</feature>
<dbReference type="EMBL" id="JAXCGZ010004362">
    <property type="protein sequence ID" value="KAK7081886.1"/>
    <property type="molecule type" value="Genomic_DNA"/>
</dbReference>
<feature type="compositionally biased region" description="Polar residues" evidence="1">
    <location>
        <begin position="1"/>
        <end position="19"/>
    </location>
</feature>
<keyword evidence="3" id="KW-1185">Reference proteome</keyword>
<name>A0AAN8XCZ5_HALRR</name>
<feature type="compositionally biased region" description="Basic and acidic residues" evidence="1">
    <location>
        <begin position="286"/>
        <end position="295"/>
    </location>
</feature>
<evidence type="ECO:0000256" key="1">
    <source>
        <dbReference type="SAM" id="MobiDB-lite"/>
    </source>
</evidence>
<feature type="region of interest" description="Disordered" evidence="1">
    <location>
        <begin position="270"/>
        <end position="295"/>
    </location>
</feature>
<evidence type="ECO:0000313" key="3">
    <source>
        <dbReference type="Proteomes" id="UP001381693"/>
    </source>
</evidence>
<feature type="region of interest" description="Disordered" evidence="1">
    <location>
        <begin position="637"/>
        <end position="688"/>
    </location>
</feature>
<feature type="non-terminal residue" evidence="2">
    <location>
        <position position="1"/>
    </location>
</feature>
<proteinExistence type="predicted"/>
<feature type="region of interest" description="Disordered" evidence="1">
    <location>
        <begin position="309"/>
        <end position="337"/>
    </location>
</feature>
<feature type="compositionally biased region" description="Basic and acidic residues" evidence="1">
    <location>
        <begin position="677"/>
        <end position="688"/>
    </location>
</feature>
<comment type="caution">
    <text evidence="2">The sequence shown here is derived from an EMBL/GenBank/DDBJ whole genome shotgun (WGS) entry which is preliminary data.</text>
</comment>
<sequence>VPSEDSGQYSSPSPISTPRNAPDANTVKRKQKYILSEDLSDSSTSTSERLRKSSKKTSSCSIFHSKSKSNMKNEANLGLSSYNTYEKIKPREKRSGSYDVNKSSLLKKKRSGADTESVFKNIRENMPLPPPPKIIYKENDHIEECHPYARKNFPETKILKDKDEKPVSNWNVKHCENSLSNFTGVSESTSSGTTSGSFLFESFSYTSSSTPCQSPGESTLNVLTVHNPIFEDDNNLKNGNIMKTAQFMAEGNTELCKKQVHEATVEVHVSGAESDRHTLQTTSQPENKERKLRPKDYIYNDNSFTIHEEEQKDENTISEEVERESTRPTLTSSSSPVPILAHFPSLSLFTRPPPPPPPPPSVPAPPLPLNSGTSFFKCPEIEYNERMISGDISSSTITVEDIIPQDVSVRSTSEAPAEVHLELPIYEKCISKTVGLCDFDETNSRSLDQRVKLYMKGEGTVSNGSQDGKHKNFEILILDHQQKSESPLQNWILKQSSFDVMSSPTSSTSSLNKKTKKDKVFSSGTLTKMKTSLENLLQNPNSKAKVSATANVSSLKMQKNKTNSLNKEKKDCKTTNDDINRTYRIRKRDISRPIPIVKITQPPTPKKEEPSNFKKHSNMTANNTAYPLEIRVSCEGTGGNLSDQNKENKASSRRNPKQSKAISNSNRKKPEKVGNISKERFGKREVGRNEGRIVEAHNRGVRRDSAGSLECPRESHYIIEAPVQLPKLPARRITRREALRFLDETIEKLDTGDKHPVNSTGKTNGSANATKITPPKSILKKASNVDSKAPVVPRRRPQGSVVTYRLPSPPPPRSEDLKKDLLKKEKRSKVAESDTGYDCDTEFSNGEVDHVGDPASHTPPLPPRKANKRTMVSI</sequence>
<feature type="compositionally biased region" description="Basic and acidic residues" evidence="1">
    <location>
        <begin position="86"/>
        <end position="96"/>
    </location>
</feature>
<protein>
    <submittedName>
        <fullName evidence="2">Uncharacterized protein</fullName>
    </submittedName>
</protein>
<reference evidence="2 3" key="1">
    <citation type="submission" date="2023-11" db="EMBL/GenBank/DDBJ databases">
        <title>Halocaridina rubra genome assembly.</title>
        <authorList>
            <person name="Smith C."/>
        </authorList>
    </citation>
    <scope>NUCLEOTIDE SEQUENCE [LARGE SCALE GENOMIC DNA]</scope>
    <source>
        <strain evidence="2">EP-1</strain>
        <tissue evidence="2">Whole</tissue>
    </source>
</reference>
<evidence type="ECO:0000313" key="2">
    <source>
        <dbReference type="EMBL" id="KAK7081886.1"/>
    </source>
</evidence>
<feature type="compositionally biased region" description="Polar residues" evidence="1">
    <location>
        <begin position="757"/>
        <end position="771"/>
    </location>
</feature>
<feature type="compositionally biased region" description="Polar residues" evidence="1">
    <location>
        <begin position="70"/>
        <end position="84"/>
    </location>
</feature>